<reference evidence="1 2" key="1">
    <citation type="submission" date="2011-12" db="EMBL/GenBank/DDBJ databases">
        <title>The complete genome of Niastella koreensis GR20-10.</title>
        <authorList>
            <consortium name="US DOE Joint Genome Institute (JGI-PGF)"/>
            <person name="Lucas S."/>
            <person name="Han J."/>
            <person name="Lapidus A."/>
            <person name="Bruce D."/>
            <person name="Goodwin L."/>
            <person name="Pitluck S."/>
            <person name="Peters L."/>
            <person name="Kyrpides N."/>
            <person name="Mavromatis K."/>
            <person name="Ivanova N."/>
            <person name="Mikhailova N."/>
            <person name="Davenport K."/>
            <person name="Saunders E."/>
            <person name="Detter J.C."/>
            <person name="Tapia R."/>
            <person name="Han C."/>
            <person name="Land M."/>
            <person name="Hauser L."/>
            <person name="Markowitz V."/>
            <person name="Cheng J.-F."/>
            <person name="Hugenholtz P."/>
            <person name="Woyke T."/>
            <person name="Wu D."/>
            <person name="Tindall B."/>
            <person name="Pomrenke H."/>
            <person name="Brambilla E."/>
            <person name="Klenk H.-P."/>
            <person name="Eisen J.A."/>
        </authorList>
    </citation>
    <scope>NUCLEOTIDE SEQUENCE [LARGE SCALE GENOMIC DNA]</scope>
    <source>
        <strain evidence="2">DSM 17620 / KACC 11465 / NBRC 106392 / GR20-10</strain>
    </source>
</reference>
<sequence length="53" mass="6006">MHPTYLTLSTQFRSLNEAHAHSILSHQYAREDFFAQSIPGAVKIIYIISANCL</sequence>
<dbReference type="STRING" id="700598.Niako_1368"/>
<organism evidence="1 2">
    <name type="scientific">Niastella koreensis (strain DSM 17620 / KACC 11465 / NBRC 106392 / GR20-10)</name>
    <dbReference type="NCBI Taxonomy" id="700598"/>
    <lineage>
        <taxon>Bacteria</taxon>
        <taxon>Pseudomonadati</taxon>
        <taxon>Bacteroidota</taxon>
        <taxon>Chitinophagia</taxon>
        <taxon>Chitinophagales</taxon>
        <taxon>Chitinophagaceae</taxon>
        <taxon>Niastella</taxon>
    </lineage>
</organism>
<dbReference type="RefSeq" id="WP_014217653.1">
    <property type="nucleotide sequence ID" value="NC_016609.1"/>
</dbReference>
<name>G8TN54_NIAKG</name>
<dbReference type="EMBL" id="CP003178">
    <property type="protein sequence ID" value="AEV97739.1"/>
    <property type="molecule type" value="Genomic_DNA"/>
</dbReference>
<dbReference type="HOGENOM" id="CLU_3063924_0_0_10"/>
<evidence type="ECO:0000313" key="2">
    <source>
        <dbReference type="Proteomes" id="UP000005438"/>
    </source>
</evidence>
<accession>G8TN54</accession>
<evidence type="ECO:0000313" key="1">
    <source>
        <dbReference type="EMBL" id="AEV97739.1"/>
    </source>
</evidence>
<proteinExistence type="predicted"/>
<dbReference type="AlphaFoldDB" id="G8TN54"/>
<gene>
    <name evidence="1" type="ordered locus">Niako_1368</name>
</gene>
<dbReference type="Proteomes" id="UP000005438">
    <property type="component" value="Chromosome"/>
</dbReference>
<dbReference type="KEGG" id="nko:Niako_1368"/>
<protein>
    <submittedName>
        <fullName evidence="1">Uncharacterized protein</fullName>
    </submittedName>
</protein>